<keyword evidence="1" id="KW-0732">Signal</keyword>
<evidence type="ECO:0000256" key="1">
    <source>
        <dbReference type="SAM" id="SignalP"/>
    </source>
</evidence>
<feature type="chain" id="PRO_5015679967" description="Lipoprotein" evidence="1">
    <location>
        <begin position="19"/>
        <end position="136"/>
    </location>
</feature>
<gene>
    <name evidence="2" type="ORF">CLV80_101110</name>
</gene>
<sequence length="136" mass="14272">MIIRGVMLGAALSLAACATGPGAARSFDDPAVQKLYNMSTPLYYATLKVANDVARSCPRYRYDAILDAELNEKRNEVGRGSLSAIPLRVAIETETGVSERSFVAKHGVELTGADLCGAADAETLEGTALSALLVPV</sequence>
<evidence type="ECO:0008006" key="4">
    <source>
        <dbReference type="Google" id="ProtNLM"/>
    </source>
</evidence>
<dbReference type="PROSITE" id="PS51257">
    <property type="entry name" value="PROKAR_LIPOPROTEIN"/>
    <property type="match status" value="1"/>
</dbReference>
<keyword evidence="3" id="KW-1185">Reference proteome</keyword>
<reference evidence="2 3" key="1">
    <citation type="submission" date="2018-03" db="EMBL/GenBank/DDBJ databases">
        <title>Genomic Encyclopedia of Archaeal and Bacterial Type Strains, Phase II (KMG-II): from individual species to whole genera.</title>
        <authorList>
            <person name="Goeker M."/>
        </authorList>
    </citation>
    <scope>NUCLEOTIDE SEQUENCE [LARGE SCALE GENOMIC DNA]</scope>
    <source>
        <strain evidence="2 3">DSM 101533</strain>
    </source>
</reference>
<comment type="caution">
    <text evidence="2">The sequence shown here is derived from an EMBL/GenBank/DDBJ whole genome shotgun (WGS) entry which is preliminary data.</text>
</comment>
<dbReference type="EMBL" id="PVTP01000001">
    <property type="protein sequence ID" value="PRY80259.1"/>
    <property type="molecule type" value="Genomic_DNA"/>
</dbReference>
<evidence type="ECO:0000313" key="2">
    <source>
        <dbReference type="EMBL" id="PRY80259.1"/>
    </source>
</evidence>
<protein>
    <recommendedName>
        <fullName evidence="4">Lipoprotein</fullName>
    </recommendedName>
</protein>
<accession>A0A2T0W442</accession>
<organism evidence="2 3">
    <name type="scientific">Yoonia maritima</name>
    <dbReference type="NCBI Taxonomy" id="1435347"/>
    <lineage>
        <taxon>Bacteria</taxon>
        <taxon>Pseudomonadati</taxon>
        <taxon>Pseudomonadota</taxon>
        <taxon>Alphaproteobacteria</taxon>
        <taxon>Rhodobacterales</taxon>
        <taxon>Paracoccaceae</taxon>
        <taxon>Yoonia</taxon>
    </lineage>
</organism>
<dbReference type="AlphaFoldDB" id="A0A2T0W442"/>
<name>A0A2T0W442_9RHOB</name>
<proteinExistence type="predicted"/>
<evidence type="ECO:0000313" key="3">
    <source>
        <dbReference type="Proteomes" id="UP000238007"/>
    </source>
</evidence>
<dbReference type="RefSeq" id="WP_106353644.1">
    <property type="nucleotide sequence ID" value="NZ_PVTP01000001.1"/>
</dbReference>
<feature type="signal peptide" evidence="1">
    <location>
        <begin position="1"/>
        <end position="18"/>
    </location>
</feature>
<dbReference type="Proteomes" id="UP000238007">
    <property type="component" value="Unassembled WGS sequence"/>
</dbReference>
<dbReference type="OrthoDB" id="7867118at2"/>